<evidence type="ECO:0008006" key="4">
    <source>
        <dbReference type="Google" id="ProtNLM"/>
    </source>
</evidence>
<keyword evidence="1" id="KW-1133">Transmembrane helix</keyword>
<comment type="caution">
    <text evidence="2">The sequence shown here is derived from an EMBL/GenBank/DDBJ whole genome shotgun (WGS) entry which is preliminary data.</text>
</comment>
<dbReference type="RefSeq" id="WP_264772590.1">
    <property type="nucleotide sequence ID" value="NZ_JAPDOG010000014.1"/>
</dbReference>
<dbReference type="Proteomes" id="UP001207582">
    <property type="component" value="Unassembled WGS sequence"/>
</dbReference>
<proteinExistence type="predicted"/>
<accession>A0ABT3J5I7</accession>
<protein>
    <recommendedName>
        <fullName evidence="4">ABC transporter permease</fullName>
    </recommendedName>
</protein>
<evidence type="ECO:0000313" key="2">
    <source>
        <dbReference type="EMBL" id="MCW3782957.1"/>
    </source>
</evidence>
<name>A0ABT3J5I7_9RHOB</name>
<organism evidence="2 3">
    <name type="scientific">Defluviimonas salinarum</name>
    <dbReference type="NCBI Taxonomy" id="2992147"/>
    <lineage>
        <taxon>Bacteria</taxon>
        <taxon>Pseudomonadati</taxon>
        <taxon>Pseudomonadota</taxon>
        <taxon>Alphaproteobacteria</taxon>
        <taxon>Rhodobacterales</taxon>
        <taxon>Paracoccaceae</taxon>
        <taxon>Albidovulum</taxon>
    </lineage>
</organism>
<reference evidence="2 3" key="1">
    <citation type="submission" date="2022-10" db="EMBL/GenBank/DDBJ databases">
        <title>Defluviimonas sp. CAU 1641 isolated from mud.</title>
        <authorList>
            <person name="Kim W."/>
        </authorList>
    </citation>
    <scope>NUCLEOTIDE SEQUENCE [LARGE SCALE GENOMIC DNA]</scope>
    <source>
        <strain evidence="2 3">CAU 1641</strain>
    </source>
</reference>
<sequence>MMQIIRFAVLIVAIMSLLYPVIAIFSRSLALEALERKWEASHPGVVGVERDNFLAEGMAAYRKSLRRRIVPFAALLPAVAVAAIAYLVNHT</sequence>
<keyword evidence="1" id="KW-0812">Transmembrane</keyword>
<dbReference type="EMBL" id="JAPDOG010000014">
    <property type="protein sequence ID" value="MCW3782957.1"/>
    <property type="molecule type" value="Genomic_DNA"/>
</dbReference>
<keyword evidence="3" id="KW-1185">Reference proteome</keyword>
<gene>
    <name evidence="2" type="ORF">OM960_15515</name>
</gene>
<evidence type="ECO:0000313" key="3">
    <source>
        <dbReference type="Proteomes" id="UP001207582"/>
    </source>
</evidence>
<evidence type="ECO:0000256" key="1">
    <source>
        <dbReference type="SAM" id="Phobius"/>
    </source>
</evidence>
<feature type="transmembrane region" description="Helical" evidence="1">
    <location>
        <begin position="69"/>
        <end position="88"/>
    </location>
</feature>
<keyword evidence="1" id="KW-0472">Membrane</keyword>